<evidence type="ECO:0000313" key="2">
    <source>
        <dbReference type="EMBL" id="MFK3865965.1"/>
    </source>
</evidence>
<feature type="domain" description="Metallo-beta-lactamase" evidence="1">
    <location>
        <begin position="25"/>
        <end position="230"/>
    </location>
</feature>
<name>A0ABW8L1Q3_9GAMM</name>
<evidence type="ECO:0000313" key="3">
    <source>
        <dbReference type="Proteomes" id="UP001620262"/>
    </source>
</evidence>
<dbReference type="Pfam" id="PF00753">
    <property type="entry name" value="Lactamase_B"/>
    <property type="match status" value="1"/>
</dbReference>
<dbReference type="EMBL" id="JBJDOT010000034">
    <property type="protein sequence ID" value="MFK3865965.1"/>
    <property type="molecule type" value="Genomic_DNA"/>
</dbReference>
<dbReference type="InterPro" id="IPR036866">
    <property type="entry name" value="RibonucZ/Hydroxyglut_hydro"/>
</dbReference>
<dbReference type="SUPFAM" id="SSF56281">
    <property type="entry name" value="Metallo-hydrolase/oxidoreductase"/>
    <property type="match status" value="1"/>
</dbReference>
<comment type="caution">
    <text evidence="2">The sequence shown here is derived from an EMBL/GenBank/DDBJ whole genome shotgun (WGS) entry which is preliminary data.</text>
</comment>
<dbReference type="InterPro" id="IPR001279">
    <property type="entry name" value="Metallo-B-lactamas"/>
</dbReference>
<dbReference type="SMART" id="SM00849">
    <property type="entry name" value="Lactamase_B"/>
    <property type="match status" value="1"/>
</dbReference>
<dbReference type="Proteomes" id="UP001620262">
    <property type="component" value="Unassembled WGS sequence"/>
</dbReference>
<dbReference type="Gene3D" id="3.60.15.10">
    <property type="entry name" value="Ribonuclease Z/Hydroxyacylglutathione hydrolase-like"/>
    <property type="match status" value="1"/>
</dbReference>
<reference evidence="2 3" key="1">
    <citation type="submission" date="2024-11" db="EMBL/GenBank/DDBJ databases">
        <title>The Natural Products Discovery Center: Release of the First 8490 Sequenced Strains for Exploring Actinobacteria Biosynthetic Diversity.</title>
        <authorList>
            <person name="Kalkreuter E."/>
            <person name="Kautsar S.A."/>
            <person name="Yang D."/>
            <person name="Bader C.D."/>
            <person name="Teijaro C.N."/>
            <person name="Fluegel L."/>
            <person name="Davis C.M."/>
            <person name="Simpson J.R."/>
            <person name="Lauterbach L."/>
            <person name="Steele A.D."/>
            <person name="Gui C."/>
            <person name="Meng S."/>
            <person name="Li G."/>
            <person name="Viehrig K."/>
            <person name="Ye F."/>
            <person name="Su P."/>
            <person name="Kiefer A.F."/>
            <person name="Nichols A."/>
            <person name="Cepeda A.J."/>
            <person name="Yan W."/>
            <person name="Fan B."/>
            <person name="Jiang Y."/>
            <person name="Adhikari A."/>
            <person name="Zheng C.-J."/>
            <person name="Schuster L."/>
            <person name="Cowan T.M."/>
            <person name="Smanski M.J."/>
            <person name="Chevrette M.G."/>
            <person name="De Carvalho L.P.S."/>
            <person name="Shen B."/>
        </authorList>
    </citation>
    <scope>NUCLEOTIDE SEQUENCE [LARGE SCALE GENOMIC DNA]</scope>
    <source>
        <strain evidence="2 3">NPDC078403</strain>
    </source>
</reference>
<gene>
    <name evidence="2" type="ORF">ACI2JU_19135</name>
</gene>
<dbReference type="PANTHER" id="PTHR42951:SF17">
    <property type="entry name" value="METALLO-BETA-LACTAMASE DOMAIN-CONTAINING PROTEIN"/>
    <property type="match status" value="1"/>
</dbReference>
<dbReference type="PANTHER" id="PTHR42951">
    <property type="entry name" value="METALLO-BETA-LACTAMASE DOMAIN-CONTAINING"/>
    <property type="match status" value="1"/>
</dbReference>
<organism evidence="2 3">
    <name type="scientific">Pseudoalteromonas rhizosphaerae</name>
    <dbReference type="NCBI Taxonomy" id="2518973"/>
    <lineage>
        <taxon>Bacteria</taxon>
        <taxon>Pseudomonadati</taxon>
        <taxon>Pseudomonadota</taxon>
        <taxon>Gammaproteobacteria</taxon>
        <taxon>Alteromonadales</taxon>
        <taxon>Pseudoalteromonadaceae</taxon>
        <taxon>Pseudoalteromonas</taxon>
    </lineage>
</organism>
<proteinExistence type="predicted"/>
<dbReference type="InterPro" id="IPR050855">
    <property type="entry name" value="NDM-1-like"/>
</dbReference>
<dbReference type="RefSeq" id="WP_404676227.1">
    <property type="nucleotide sequence ID" value="NZ_JBJDOT010000034.1"/>
</dbReference>
<evidence type="ECO:0000259" key="1">
    <source>
        <dbReference type="SMART" id="SM00849"/>
    </source>
</evidence>
<sequence>MNNDKLWQQHIGEHDNGLFLLGTIDVPIFLLKISDGWALIEGSVEPLAPLILRQLENIVKDLEDIRYWFITHSHYDHIGTLSLLYPLLPNVKVFVSEATKRALCHPKANEVTYNLTQSLYNIMPEAEHAQSPLLETKVPLADIPVEVLEDGQEVHFDSNHSMMALATPGHAKCLLSFYEPKYKRLYVSDTLGEMVSPIRWEPLIFQNYNAYINSLRILQKLNVEQLVLGHHGILSGDLAQNAAQRAESDVARFIKESEHVFLTLDKDIAKTTRYISEKTRDSTATFVSKKLHYNGTLLMLKLAGVIPEVELIE</sequence>
<keyword evidence="3" id="KW-1185">Reference proteome</keyword>
<protein>
    <submittedName>
        <fullName evidence="2">MBL fold metallo-hydrolase</fullName>
    </submittedName>
</protein>
<accession>A0ABW8L1Q3</accession>